<feature type="compositionally biased region" description="Polar residues" evidence="1">
    <location>
        <begin position="186"/>
        <end position="207"/>
    </location>
</feature>
<dbReference type="Gene3D" id="3.90.75.20">
    <property type="match status" value="1"/>
</dbReference>
<name>A0A8S5TSY7_9CAUD</name>
<feature type="region of interest" description="Disordered" evidence="1">
    <location>
        <begin position="181"/>
        <end position="215"/>
    </location>
</feature>
<evidence type="ECO:0000259" key="2">
    <source>
        <dbReference type="SMART" id="SM00507"/>
    </source>
</evidence>
<dbReference type="Pfam" id="PF13392">
    <property type="entry name" value="HNH_3"/>
    <property type="match status" value="1"/>
</dbReference>
<dbReference type="SUPFAM" id="SSF54060">
    <property type="entry name" value="His-Me finger endonucleases"/>
    <property type="match status" value="1"/>
</dbReference>
<dbReference type="InterPro" id="IPR003615">
    <property type="entry name" value="HNH_nuc"/>
</dbReference>
<accession>A0A8S5TSY7</accession>
<dbReference type="SMART" id="SM00507">
    <property type="entry name" value="HNHc"/>
    <property type="match status" value="1"/>
</dbReference>
<dbReference type="EMBL" id="BK015923">
    <property type="protein sequence ID" value="DAF85321.1"/>
    <property type="molecule type" value="Genomic_DNA"/>
</dbReference>
<reference evidence="3" key="1">
    <citation type="journal article" date="2021" name="Proc. Natl. Acad. Sci. U.S.A.">
        <title>A Catalog of Tens of Thousands of Viruses from Human Metagenomes Reveals Hidden Associations with Chronic Diseases.</title>
        <authorList>
            <person name="Tisza M.J."/>
            <person name="Buck C.B."/>
        </authorList>
    </citation>
    <scope>NUCLEOTIDE SEQUENCE</scope>
    <source>
        <strain evidence="3">Ct3KQ27</strain>
    </source>
</reference>
<sequence>MEEQWKKIPYTKGYYISNFGRVKIEKCSRYPNGIIKDNNGFYADKDGYYKLTYRMLNGKSTASFIHRLVAQAFISNPNNKKVVNHIDSNRKNNKVTNLEWVTAKENVHHAFQYGNRKKCIDVPKISKLTPYQVSQINNLRNYYSLRKIADLYNISYTSIKNIVIRLKKLSQDNQQPSIYDNDYHNEGSTTIPHGSTLQANGSGNALPTKSGEDIV</sequence>
<dbReference type="GO" id="GO:0004519">
    <property type="term" value="F:endonuclease activity"/>
    <property type="evidence" value="ECO:0007669"/>
    <property type="project" value="UniProtKB-KW"/>
</dbReference>
<dbReference type="Pfam" id="PF07463">
    <property type="entry name" value="NUMOD4"/>
    <property type="match status" value="1"/>
</dbReference>
<protein>
    <submittedName>
        <fullName evidence="3">Homing endonuclease</fullName>
    </submittedName>
</protein>
<proteinExistence type="predicted"/>
<feature type="domain" description="HNH nuclease" evidence="2">
    <location>
        <begin position="59"/>
        <end position="107"/>
    </location>
</feature>
<dbReference type="InterPro" id="IPR044925">
    <property type="entry name" value="His-Me_finger_sf"/>
</dbReference>
<evidence type="ECO:0000313" key="3">
    <source>
        <dbReference type="EMBL" id="DAF85321.1"/>
    </source>
</evidence>
<keyword evidence="3" id="KW-0378">Hydrolase</keyword>
<keyword evidence="3" id="KW-0255">Endonuclease</keyword>
<keyword evidence="3" id="KW-0540">Nuclease</keyword>
<dbReference type="InterPro" id="IPR010902">
    <property type="entry name" value="NUMOD4"/>
</dbReference>
<evidence type="ECO:0000256" key="1">
    <source>
        <dbReference type="SAM" id="MobiDB-lite"/>
    </source>
</evidence>
<organism evidence="3">
    <name type="scientific">CrAss-like virus sp. ct3KQ27</name>
    <dbReference type="NCBI Taxonomy" id="2825834"/>
    <lineage>
        <taxon>Viruses</taxon>
        <taxon>Duplodnaviria</taxon>
        <taxon>Heunggongvirae</taxon>
        <taxon>Uroviricota</taxon>
        <taxon>Caudoviricetes</taxon>
        <taxon>Crassvirales</taxon>
    </lineage>
</organism>
<dbReference type="GO" id="GO:0016788">
    <property type="term" value="F:hydrolase activity, acting on ester bonds"/>
    <property type="evidence" value="ECO:0007669"/>
    <property type="project" value="InterPro"/>
</dbReference>